<dbReference type="CDD" id="cd08860">
    <property type="entry name" value="TcmN_ARO-CYC_like"/>
    <property type="match status" value="1"/>
</dbReference>
<accession>A0A919SB82</accession>
<dbReference type="InterPro" id="IPR005031">
    <property type="entry name" value="COQ10_START"/>
</dbReference>
<dbReference type="Proteomes" id="UP000680865">
    <property type="component" value="Unassembled WGS sequence"/>
</dbReference>
<dbReference type="Pfam" id="PF03364">
    <property type="entry name" value="Polyketide_cyc"/>
    <property type="match status" value="1"/>
</dbReference>
<gene>
    <name evidence="2" type="ORF">Aco04nite_11090</name>
</gene>
<dbReference type="EMBL" id="BOQP01000005">
    <property type="protein sequence ID" value="GIM68506.1"/>
    <property type="molecule type" value="Genomic_DNA"/>
</dbReference>
<feature type="domain" description="Coenzyme Q-binding protein COQ10 START" evidence="1">
    <location>
        <begin position="11"/>
        <end position="125"/>
    </location>
</feature>
<proteinExistence type="predicted"/>
<evidence type="ECO:0000313" key="2">
    <source>
        <dbReference type="EMBL" id="GIM68506.1"/>
    </source>
</evidence>
<keyword evidence="3" id="KW-1185">Reference proteome</keyword>
<dbReference type="Gene3D" id="3.30.530.20">
    <property type="match status" value="1"/>
</dbReference>
<dbReference type="InterPro" id="IPR023393">
    <property type="entry name" value="START-like_dom_sf"/>
</dbReference>
<evidence type="ECO:0000259" key="1">
    <source>
        <dbReference type="Pfam" id="PF03364"/>
    </source>
</evidence>
<reference evidence="2" key="1">
    <citation type="submission" date="2021-03" db="EMBL/GenBank/DDBJ databases">
        <title>Whole genome shotgun sequence of Actinoplanes consettensis NBRC 14913.</title>
        <authorList>
            <person name="Komaki H."/>
            <person name="Tamura T."/>
        </authorList>
    </citation>
    <scope>NUCLEOTIDE SEQUENCE</scope>
    <source>
        <strain evidence="2">NBRC 14913</strain>
    </source>
</reference>
<comment type="caution">
    <text evidence="2">The sequence shown here is derived from an EMBL/GenBank/DDBJ whole genome shotgun (WGS) entry which is preliminary data.</text>
</comment>
<organism evidence="2 3">
    <name type="scientific">Winogradskya consettensis</name>
    <dbReference type="NCBI Taxonomy" id="113560"/>
    <lineage>
        <taxon>Bacteria</taxon>
        <taxon>Bacillati</taxon>
        <taxon>Actinomycetota</taxon>
        <taxon>Actinomycetes</taxon>
        <taxon>Micromonosporales</taxon>
        <taxon>Micromonosporaceae</taxon>
        <taxon>Winogradskya</taxon>
    </lineage>
</organism>
<protein>
    <submittedName>
        <fullName evidence="2">Polyketide cyclase</fullName>
    </submittedName>
</protein>
<dbReference type="AlphaFoldDB" id="A0A919SB82"/>
<sequence>MPGHTDNSIVIDASLTRIWHMTNDVTSWPRLFGEYADAEILRTDGDTVLFRLTKHPDENGKTWSWVSERTPDRSTWTVSARRVEPGPFEYMNIRWSYEQVDGGVRMRWVQDFAMKPTAPVDDATMTERINANTVHEMARIKRIIESARSATARLGRPVRSPA</sequence>
<dbReference type="SUPFAM" id="SSF55961">
    <property type="entry name" value="Bet v1-like"/>
    <property type="match status" value="1"/>
</dbReference>
<name>A0A919SB82_9ACTN</name>
<evidence type="ECO:0000313" key="3">
    <source>
        <dbReference type="Proteomes" id="UP000680865"/>
    </source>
</evidence>